<dbReference type="InterPro" id="IPR042197">
    <property type="entry name" value="Apaf_helical"/>
</dbReference>
<dbReference type="FunFam" id="1.10.8.430:FF:000003">
    <property type="entry name" value="Probable disease resistance protein At5g66910"/>
    <property type="match status" value="1"/>
</dbReference>
<dbReference type="CDD" id="cd14798">
    <property type="entry name" value="RX-CC_like"/>
    <property type="match status" value="1"/>
</dbReference>
<evidence type="ECO:0000256" key="3">
    <source>
        <dbReference type="ARBA" id="ARBA00022821"/>
    </source>
</evidence>
<dbReference type="InterPro" id="IPR055414">
    <property type="entry name" value="LRR_R13L4/SHOC2-like"/>
</dbReference>
<dbReference type="InterPro" id="IPR038005">
    <property type="entry name" value="RX-like_CC"/>
</dbReference>
<dbReference type="Gene3D" id="1.20.5.4130">
    <property type="match status" value="1"/>
</dbReference>
<dbReference type="Pfam" id="PF18052">
    <property type="entry name" value="Rx_N"/>
    <property type="match status" value="1"/>
</dbReference>
<accession>A0A3P6DU07</accession>
<feature type="domain" description="Disease resistance N-terminal" evidence="5">
    <location>
        <begin position="26"/>
        <end position="108"/>
    </location>
</feature>
<dbReference type="Pfam" id="PF00931">
    <property type="entry name" value="NB-ARC"/>
    <property type="match status" value="1"/>
</dbReference>
<dbReference type="PANTHER" id="PTHR23155">
    <property type="entry name" value="DISEASE RESISTANCE PROTEIN RP"/>
    <property type="match status" value="1"/>
</dbReference>
<evidence type="ECO:0000259" key="4">
    <source>
        <dbReference type="Pfam" id="PF00931"/>
    </source>
</evidence>
<dbReference type="EMBL" id="LR031875">
    <property type="protein sequence ID" value="VDD29836.1"/>
    <property type="molecule type" value="Genomic_DNA"/>
</dbReference>
<evidence type="ECO:0008006" key="9">
    <source>
        <dbReference type="Google" id="ProtNLM"/>
    </source>
</evidence>
<dbReference type="Pfam" id="PF23559">
    <property type="entry name" value="WHD_DRP"/>
    <property type="match status" value="1"/>
</dbReference>
<evidence type="ECO:0000256" key="2">
    <source>
        <dbReference type="ARBA" id="ARBA00022741"/>
    </source>
</evidence>
<feature type="domain" description="NB-ARC" evidence="4">
    <location>
        <begin position="187"/>
        <end position="358"/>
    </location>
</feature>
<proteinExistence type="predicted"/>
<dbReference type="InterPro" id="IPR027417">
    <property type="entry name" value="P-loop_NTPase"/>
</dbReference>
<dbReference type="AlphaFoldDB" id="A0A3P6DU07"/>
<keyword evidence="1" id="KW-0677">Repeat</keyword>
<evidence type="ECO:0000259" key="5">
    <source>
        <dbReference type="Pfam" id="PF18052"/>
    </source>
</evidence>
<dbReference type="Gene3D" id="1.10.10.10">
    <property type="entry name" value="Winged helix-like DNA-binding domain superfamily/Winged helix DNA-binding domain"/>
    <property type="match status" value="1"/>
</dbReference>
<dbReference type="FunFam" id="1.10.10.10:FF:000322">
    <property type="entry name" value="Probable disease resistance protein At1g63360"/>
    <property type="match status" value="1"/>
</dbReference>
<reference evidence="8" key="1">
    <citation type="submission" date="2018-11" db="EMBL/GenBank/DDBJ databases">
        <authorList>
            <consortium name="Genoscope - CEA"/>
            <person name="William W."/>
        </authorList>
    </citation>
    <scope>NUCLEOTIDE SEQUENCE</scope>
</reference>
<dbReference type="InterPro" id="IPR041118">
    <property type="entry name" value="Rx_N"/>
</dbReference>
<dbReference type="InterPro" id="IPR032675">
    <property type="entry name" value="LRR_dom_sf"/>
</dbReference>
<dbReference type="GO" id="GO:0098542">
    <property type="term" value="P:defense response to other organism"/>
    <property type="evidence" value="ECO:0007669"/>
    <property type="project" value="TreeGrafter"/>
</dbReference>
<evidence type="ECO:0000313" key="8">
    <source>
        <dbReference type="EMBL" id="VDD29836.1"/>
    </source>
</evidence>
<evidence type="ECO:0000259" key="6">
    <source>
        <dbReference type="Pfam" id="PF23559"/>
    </source>
</evidence>
<dbReference type="InterPro" id="IPR058922">
    <property type="entry name" value="WHD_DRP"/>
</dbReference>
<dbReference type="Gene3D" id="1.10.8.430">
    <property type="entry name" value="Helical domain of apoptotic protease-activating factors"/>
    <property type="match status" value="1"/>
</dbReference>
<protein>
    <recommendedName>
        <fullName evidence="9">NB-ARC domain-containing protein</fullName>
    </recommendedName>
</protein>
<dbReference type="InterPro" id="IPR036388">
    <property type="entry name" value="WH-like_DNA-bd_sf"/>
</dbReference>
<dbReference type="InterPro" id="IPR002182">
    <property type="entry name" value="NB-ARC"/>
</dbReference>
<organism evidence="8">
    <name type="scientific">Brassica oleracea</name>
    <name type="common">Wild cabbage</name>
    <dbReference type="NCBI Taxonomy" id="3712"/>
    <lineage>
        <taxon>Eukaryota</taxon>
        <taxon>Viridiplantae</taxon>
        <taxon>Streptophyta</taxon>
        <taxon>Embryophyta</taxon>
        <taxon>Tracheophyta</taxon>
        <taxon>Spermatophyta</taxon>
        <taxon>Magnoliopsida</taxon>
        <taxon>eudicotyledons</taxon>
        <taxon>Gunneridae</taxon>
        <taxon>Pentapetalae</taxon>
        <taxon>rosids</taxon>
        <taxon>malvids</taxon>
        <taxon>Brassicales</taxon>
        <taxon>Brassicaceae</taxon>
        <taxon>Brassiceae</taxon>
        <taxon>Brassica</taxon>
    </lineage>
</organism>
<keyword evidence="2" id="KW-0547">Nucleotide-binding</keyword>
<sequence>MDPPPLVIIDSLLWWLRRRVMAETLLSFGVEKLWDLIVRESDRFHGVKEQFDELKSDLNMLRCFLEDADAKKHASAMVRNTMKEIKEIVHDAEDIVETFLLEEELGNSCGIRNSARKFSCGVFERRGLAFSIEAISKRTSKVIRDMQSLGVQQVIVHEGYMHSLREKQREMRQTFSSDDESVLVGLEENVKNVVSYLMEEDSVQVVSITGMGGIGKTTLAREVFNHEMIKCHFVGLAWVCVSQQFTRKYVWQTILRKLRPVCKVSEMTNDELQEKLFQVLETQKVLIVLDDIWREEDWDIIKAMFPRKKDIFYIGWKVLLTSRNEGVAVRADPSCFTFKPDCLNLEESWILFRRIAFPIENTNEYKVDEEMERMGKQMIKHCGGLPLAVKVLGGLLASQYTLREWKRIHENIRSYIVGGTSFEEKNVNSVYHVLYLSFEELPIYLKHCFLYLAHFPEDYAIDVGKLSYYWAAEGIPRPRYYDGVTIQEVADGFIAELVKRNMVISERDFRTSRFETCQLHDMMREVCLHKAKEENFVHIVDLGTSTASSQSLSSRRLVIQSSHFEFHVEEYIINPKLRSFLLTHSAVLHYWMASSLCFTRLQFMRVLDLSGAKFEGGKLPPGIGKLIHLRYLSLHRAWICHLPSSIQNLKFLLYLSLDVDCRYQVYMSDFLKELRKLRYLSLPRELQDGTKLKLGNLINLERLGNFSTKHCSVTDLHSMTRLRGLSIIFNGECTLEALSSSLGQLKHLENFNLR</sequence>
<gene>
    <name evidence="8" type="ORF">BOLC9T55159H</name>
</gene>
<dbReference type="SUPFAM" id="SSF52058">
    <property type="entry name" value="L domain-like"/>
    <property type="match status" value="1"/>
</dbReference>
<dbReference type="FunFam" id="3.40.50.300:FF:001091">
    <property type="entry name" value="Probable disease resistance protein At1g61300"/>
    <property type="match status" value="1"/>
</dbReference>
<evidence type="ECO:0000259" key="7">
    <source>
        <dbReference type="Pfam" id="PF23598"/>
    </source>
</evidence>
<dbReference type="Gene3D" id="3.80.10.10">
    <property type="entry name" value="Ribonuclease Inhibitor"/>
    <property type="match status" value="1"/>
</dbReference>
<dbReference type="PRINTS" id="PR00364">
    <property type="entry name" value="DISEASERSIST"/>
</dbReference>
<feature type="domain" description="Disease resistance R13L4/SHOC-2-like LRR" evidence="7">
    <location>
        <begin position="577"/>
        <end position="752"/>
    </location>
</feature>
<dbReference type="Gene3D" id="3.40.50.300">
    <property type="entry name" value="P-loop containing nucleotide triphosphate hydrolases"/>
    <property type="match status" value="1"/>
</dbReference>
<dbReference type="GO" id="GO:0043531">
    <property type="term" value="F:ADP binding"/>
    <property type="evidence" value="ECO:0007669"/>
    <property type="project" value="InterPro"/>
</dbReference>
<evidence type="ECO:0000256" key="1">
    <source>
        <dbReference type="ARBA" id="ARBA00022737"/>
    </source>
</evidence>
<feature type="domain" description="Disease resistance protein winged helix" evidence="6">
    <location>
        <begin position="455"/>
        <end position="526"/>
    </location>
</feature>
<dbReference type="PANTHER" id="PTHR23155:SF1185">
    <property type="entry name" value="DISEASE RESISTANCE RPP8-LIKE PROTEIN 3-RELATED"/>
    <property type="match status" value="1"/>
</dbReference>
<dbReference type="InterPro" id="IPR044974">
    <property type="entry name" value="Disease_R_plants"/>
</dbReference>
<dbReference type="SUPFAM" id="SSF52540">
    <property type="entry name" value="P-loop containing nucleoside triphosphate hydrolases"/>
    <property type="match status" value="1"/>
</dbReference>
<keyword evidence="3" id="KW-0611">Plant defense</keyword>
<dbReference type="Pfam" id="PF23598">
    <property type="entry name" value="LRR_14"/>
    <property type="match status" value="1"/>
</dbReference>
<name>A0A3P6DU07_BRAOL</name>